<proteinExistence type="predicted"/>
<dbReference type="AlphaFoldDB" id="A0A2P2N7N5"/>
<keyword evidence="1" id="KW-0472">Membrane</keyword>
<dbReference type="EMBL" id="GGEC01058007">
    <property type="protein sequence ID" value="MBX38491.1"/>
    <property type="molecule type" value="Transcribed_RNA"/>
</dbReference>
<evidence type="ECO:0000256" key="1">
    <source>
        <dbReference type="SAM" id="Phobius"/>
    </source>
</evidence>
<organism evidence="2">
    <name type="scientific">Rhizophora mucronata</name>
    <name type="common">Asiatic mangrove</name>
    <dbReference type="NCBI Taxonomy" id="61149"/>
    <lineage>
        <taxon>Eukaryota</taxon>
        <taxon>Viridiplantae</taxon>
        <taxon>Streptophyta</taxon>
        <taxon>Embryophyta</taxon>
        <taxon>Tracheophyta</taxon>
        <taxon>Spermatophyta</taxon>
        <taxon>Magnoliopsida</taxon>
        <taxon>eudicotyledons</taxon>
        <taxon>Gunneridae</taxon>
        <taxon>Pentapetalae</taxon>
        <taxon>rosids</taxon>
        <taxon>fabids</taxon>
        <taxon>Malpighiales</taxon>
        <taxon>Rhizophoraceae</taxon>
        <taxon>Rhizophora</taxon>
    </lineage>
</organism>
<feature type="transmembrane region" description="Helical" evidence="1">
    <location>
        <begin position="6"/>
        <end position="28"/>
    </location>
</feature>
<protein>
    <submittedName>
        <fullName evidence="2">Uncharacterized protein</fullName>
    </submittedName>
</protein>
<evidence type="ECO:0000313" key="2">
    <source>
        <dbReference type="EMBL" id="MBX38491.1"/>
    </source>
</evidence>
<keyword evidence="1" id="KW-1133">Transmembrane helix</keyword>
<keyword evidence="1" id="KW-0812">Transmembrane</keyword>
<name>A0A2P2N7N5_RHIMU</name>
<sequence>MLSAYLLLYWIKFLVACVYFSSASCYLLNVCSVTKLSCLTLCFV</sequence>
<accession>A0A2P2N7N5</accession>
<reference evidence="2" key="1">
    <citation type="submission" date="2018-02" db="EMBL/GenBank/DDBJ databases">
        <title>Rhizophora mucronata_Transcriptome.</title>
        <authorList>
            <person name="Meera S.P."/>
            <person name="Sreeshan A."/>
            <person name="Augustine A."/>
        </authorList>
    </citation>
    <scope>NUCLEOTIDE SEQUENCE</scope>
    <source>
        <tissue evidence="2">Leaf</tissue>
    </source>
</reference>